<dbReference type="Gene3D" id="1.10.260.40">
    <property type="entry name" value="lambda repressor-like DNA-binding domains"/>
    <property type="match status" value="1"/>
</dbReference>
<reference evidence="3 4" key="1">
    <citation type="submission" date="2019-06" db="EMBL/GenBank/DDBJ databases">
        <title>Sequencing the genomes of 1000 actinobacteria strains.</title>
        <authorList>
            <person name="Klenk H.-P."/>
        </authorList>
    </citation>
    <scope>NUCLEOTIDE SEQUENCE [LARGE SCALE GENOMIC DNA]</scope>
    <source>
        <strain evidence="3 4">DSM 12335</strain>
    </source>
</reference>
<dbReference type="RefSeq" id="WP_141783541.1">
    <property type="nucleotide sequence ID" value="NZ_BAAAIK010000003.1"/>
</dbReference>
<organism evidence="3 4">
    <name type="scientific">Ornithinicoccus hortensis</name>
    <dbReference type="NCBI Taxonomy" id="82346"/>
    <lineage>
        <taxon>Bacteria</taxon>
        <taxon>Bacillati</taxon>
        <taxon>Actinomycetota</taxon>
        <taxon>Actinomycetes</taxon>
        <taxon>Micrococcales</taxon>
        <taxon>Intrasporangiaceae</taxon>
        <taxon>Ornithinicoccus</taxon>
    </lineage>
</organism>
<dbReference type="InterPro" id="IPR010982">
    <property type="entry name" value="Lambda_DNA-bd_dom_sf"/>
</dbReference>
<keyword evidence="4" id="KW-1185">Reference proteome</keyword>
<gene>
    <name evidence="3" type="ORF">FB467_0331</name>
</gene>
<dbReference type="Proteomes" id="UP000319516">
    <property type="component" value="Unassembled WGS sequence"/>
</dbReference>
<evidence type="ECO:0000313" key="4">
    <source>
        <dbReference type="Proteomes" id="UP000319516"/>
    </source>
</evidence>
<accession>A0A542YMF4</accession>
<dbReference type="AlphaFoldDB" id="A0A542YMF4"/>
<feature type="domain" description="HTH cro/C1-type" evidence="2">
    <location>
        <begin position="24"/>
        <end position="78"/>
    </location>
</feature>
<dbReference type="Pfam" id="PF13560">
    <property type="entry name" value="HTH_31"/>
    <property type="match status" value="1"/>
</dbReference>
<comment type="caution">
    <text evidence="3">The sequence shown here is derived from an EMBL/GenBank/DDBJ whole genome shotgun (WGS) entry which is preliminary data.</text>
</comment>
<dbReference type="SMART" id="SM00530">
    <property type="entry name" value="HTH_XRE"/>
    <property type="match status" value="1"/>
</dbReference>
<name>A0A542YMF4_9MICO</name>
<dbReference type="EMBL" id="VFOP01000001">
    <property type="protein sequence ID" value="TQL49266.1"/>
    <property type="molecule type" value="Genomic_DNA"/>
</dbReference>
<dbReference type="SUPFAM" id="SSF47413">
    <property type="entry name" value="lambda repressor-like DNA-binding domains"/>
    <property type="match status" value="1"/>
</dbReference>
<protein>
    <submittedName>
        <fullName evidence="3">Transcriptional regulator with XRE-family HTH domain</fullName>
    </submittedName>
</protein>
<sequence length="108" mass="11781">MSERAVPVTSEPPPLWREVLGARLRRMRQRRRLTLTETAALAGISPQYLSEVERGRKDPSSEMISAITGALGVDLAQVLDLTARDLRSGHTLHLLPRDPGASVLAMAA</sequence>
<evidence type="ECO:0000313" key="3">
    <source>
        <dbReference type="EMBL" id="TQL49266.1"/>
    </source>
</evidence>
<dbReference type="PANTHER" id="PTHR46797:SF1">
    <property type="entry name" value="METHYLPHOSPHONATE SYNTHASE"/>
    <property type="match status" value="1"/>
</dbReference>
<evidence type="ECO:0000256" key="1">
    <source>
        <dbReference type="ARBA" id="ARBA00023125"/>
    </source>
</evidence>
<evidence type="ECO:0000259" key="2">
    <source>
        <dbReference type="PROSITE" id="PS50943"/>
    </source>
</evidence>
<keyword evidence="1" id="KW-0238">DNA-binding</keyword>
<dbReference type="OrthoDB" id="3188736at2"/>
<dbReference type="CDD" id="cd00093">
    <property type="entry name" value="HTH_XRE"/>
    <property type="match status" value="1"/>
</dbReference>
<dbReference type="GO" id="GO:0005829">
    <property type="term" value="C:cytosol"/>
    <property type="evidence" value="ECO:0007669"/>
    <property type="project" value="TreeGrafter"/>
</dbReference>
<dbReference type="InterPro" id="IPR050807">
    <property type="entry name" value="TransReg_Diox_bact_type"/>
</dbReference>
<dbReference type="GO" id="GO:0003700">
    <property type="term" value="F:DNA-binding transcription factor activity"/>
    <property type="evidence" value="ECO:0007669"/>
    <property type="project" value="TreeGrafter"/>
</dbReference>
<proteinExistence type="predicted"/>
<dbReference type="GO" id="GO:0003677">
    <property type="term" value="F:DNA binding"/>
    <property type="evidence" value="ECO:0007669"/>
    <property type="project" value="UniProtKB-KW"/>
</dbReference>
<dbReference type="InterPro" id="IPR001387">
    <property type="entry name" value="Cro/C1-type_HTH"/>
</dbReference>
<dbReference type="PROSITE" id="PS50943">
    <property type="entry name" value="HTH_CROC1"/>
    <property type="match status" value="1"/>
</dbReference>
<dbReference type="PANTHER" id="PTHR46797">
    <property type="entry name" value="HTH-TYPE TRANSCRIPTIONAL REGULATOR"/>
    <property type="match status" value="1"/>
</dbReference>